<evidence type="ECO:0000256" key="1">
    <source>
        <dbReference type="ARBA" id="ARBA00022475"/>
    </source>
</evidence>
<comment type="subcellular location">
    <subcellularLocation>
        <location evidence="10">Cell membrane</location>
        <topology evidence="10">Peripheral membrane protein</topology>
        <orientation evidence="10">Cytoplasmic side</orientation>
    </subcellularLocation>
</comment>
<proteinExistence type="inferred from homology"/>
<keyword evidence="3 10" id="KW-0328">Glycosyltransferase</keyword>
<dbReference type="AlphaFoldDB" id="A0A2M6WMK4"/>
<dbReference type="Pfam" id="PF04101">
    <property type="entry name" value="Glyco_tran_28_C"/>
    <property type="match status" value="1"/>
</dbReference>
<evidence type="ECO:0000256" key="3">
    <source>
        <dbReference type="ARBA" id="ARBA00022676"/>
    </source>
</evidence>
<dbReference type="InterPro" id="IPR006009">
    <property type="entry name" value="GlcNAc_MurG"/>
</dbReference>
<dbReference type="GO" id="GO:0008360">
    <property type="term" value="P:regulation of cell shape"/>
    <property type="evidence" value="ECO:0007669"/>
    <property type="project" value="UniProtKB-KW"/>
</dbReference>
<dbReference type="UniPathway" id="UPA00219"/>
<dbReference type="SUPFAM" id="SSF53756">
    <property type="entry name" value="UDP-Glycosyltransferase/glycogen phosphorylase"/>
    <property type="match status" value="1"/>
</dbReference>
<reference evidence="15" key="1">
    <citation type="submission" date="2017-09" db="EMBL/GenBank/DDBJ databases">
        <title>Depth-based differentiation of microbial function through sediment-hosted aquifers and enrichment of novel symbionts in the deep terrestrial subsurface.</title>
        <authorList>
            <person name="Probst A.J."/>
            <person name="Ladd B."/>
            <person name="Jarett J.K."/>
            <person name="Geller-Mcgrath D.E."/>
            <person name="Sieber C.M.K."/>
            <person name="Emerson J.B."/>
            <person name="Anantharaman K."/>
            <person name="Thomas B.C."/>
            <person name="Malmstrom R."/>
            <person name="Stieglmeier M."/>
            <person name="Klingl A."/>
            <person name="Woyke T."/>
            <person name="Ryan C.M."/>
            <person name="Banfield J.F."/>
        </authorList>
    </citation>
    <scope>NUCLEOTIDE SEQUENCE [LARGE SCALE GENOMIC DNA]</scope>
</reference>
<evidence type="ECO:0000256" key="8">
    <source>
        <dbReference type="ARBA" id="ARBA00023306"/>
    </source>
</evidence>
<comment type="catalytic activity">
    <reaction evidence="10">
        <text>di-trans,octa-cis-undecaprenyl diphospho-N-acetyl-alpha-D-muramoyl-L-alanyl-D-glutamyl-meso-2,6-diaminopimeloyl-D-alanyl-D-alanine + UDP-N-acetyl-alpha-D-glucosamine = di-trans,octa-cis-undecaprenyl diphospho-[N-acetyl-alpha-D-glucosaminyl-(1-&gt;4)]-N-acetyl-alpha-D-muramoyl-L-alanyl-D-glutamyl-meso-2,6-diaminopimeloyl-D-alanyl-D-alanine + UDP + H(+)</text>
        <dbReference type="Rhea" id="RHEA:31227"/>
        <dbReference type="ChEBI" id="CHEBI:15378"/>
        <dbReference type="ChEBI" id="CHEBI:57705"/>
        <dbReference type="ChEBI" id="CHEBI:58223"/>
        <dbReference type="ChEBI" id="CHEBI:61387"/>
        <dbReference type="ChEBI" id="CHEBI:61388"/>
        <dbReference type="EC" id="2.4.1.227"/>
    </reaction>
</comment>
<keyword evidence="4 10" id="KW-0808">Transferase</keyword>
<protein>
    <recommendedName>
        <fullName evidence="10">UDP-N-acetylglucosamine--N-acetylmuramyl-(pentapeptide) pyrophosphoryl-undecaprenol N-acetylglucosamine transferase</fullName>
        <ecNumber evidence="10">2.4.1.227</ecNumber>
    </recommendedName>
    <alternativeName>
        <fullName evidence="10">Undecaprenyl-PP-MurNAc-pentapeptide-UDPGlcNAc GlcNAc transferase</fullName>
    </alternativeName>
</protein>
<dbReference type="GO" id="GO:0005886">
    <property type="term" value="C:plasma membrane"/>
    <property type="evidence" value="ECO:0007669"/>
    <property type="project" value="UniProtKB-SubCell"/>
</dbReference>
<feature type="binding site" evidence="10">
    <location>
        <position position="295"/>
    </location>
    <ligand>
        <name>UDP-N-acetyl-alpha-D-glucosamine</name>
        <dbReference type="ChEBI" id="CHEBI:57705"/>
    </ligand>
</feature>
<feature type="transmembrane region" description="Helical" evidence="11">
    <location>
        <begin position="188"/>
        <end position="210"/>
    </location>
</feature>
<feature type="transmembrane region" description="Helical" evidence="11">
    <location>
        <begin position="108"/>
        <end position="126"/>
    </location>
</feature>
<accession>A0A2M6WMK4</accession>
<dbReference type="EMBL" id="PFAS01000014">
    <property type="protein sequence ID" value="PIT94041.1"/>
    <property type="molecule type" value="Genomic_DNA"/>
</dbReference>
<organism evidence="14 15">
    <name type="scientific">Candidatus Falkowbacteria bacterium CG10_big_fil_rev_8_21_14_0_10_43_11</name>
    <dbReference type="NCBI Taxonomy" id="1974568"/>
    <lineage>
        <taxon>Bacteria</taxon>
        <taxon>Candidatus Falkowiibacteriota</taxon>
    </lineage>
</organism>
<dbReference type="Gene3D" id="3.40.50.2000">
    <property type="entry name" value="Glycogen Phosphorylase B"/>
    <property type="match status" value="2"/>
</dbReference>
<feature type="domain" description="Glycosyl transferase family 28 C-terminal" evidence="13">
    <location>
        <begin position="197"/>
        <end position="352"/>
    </location>
</feature>
<gene>
    <name evidence="10 14" type="primary">murG</name>
    <name evidence="14" type="ORF">COU00_01090</name>
</gene>
<comment type="similarity">
    <text evidence="10">Belongs to the glycosyltransferase 28 family. MurG subfamily.</text>
</comment>
<dbReference type="GO" id="GO:0009252">
    <property type="term" value="P:peptidoglycan biosynthetic process"/>
    <property type="evidence" value="ECO:0007669"/>
    <property type="project" value="UniProtKB-UniRule"/>
</dbReference>
<dbReference type="PANTHER" id="PTHR21015:SF22">
    <property type="entry name" value="GLYCOSYLTRANSFERASE"/>
    <property type="match status" value="1"/>
</dbReference>
<evidence type="ECO:0000256" key="11">
    <source>
        <dbReference type="SAM" id="Phobius"/>
    </source>
</evidence>
<dbReference type="CDD" id="cd03785">
    <property type="entry name" value="GT28_MurG"/>
    <property type="match status" value="1"/>
</dbReference>
<keyword evidence="8 10" id="KW-0131">Cell cycle</keyword>
<keyword evidence="1 10" id="KW-1003">Cell membrane</keyword>
<dbReference type="GO" id="GO:0050511">
    <property type="term" value="F:undecaprenyldiphospho-muramoylpentapeptide beta-N-acetylglucosaminyltransferase activity"/>
    <property type="evidence" value="ECO:0007669"/>
    <property type="project" value="UniProtKB-UniRule"/>
</dbReference>
<evidence type="ECO:0000256" key="7">
    <source>
        <dbReference type="ARBA" id="ARBA00023136"/>
    </source>
</evidence>
<evidence type="ECO:0000256" key="5">
    <source>
        <dbReference type="ARBA" id="ARBA00022960"/>
    </source>
</evidence>
<comment type="caution">
    <text evidence="10">Lacks conserved residue(s) required for the propagation of feature annotation.</text>
</comment>
<evidence type="ECO:0000256" key="6">
    <source>
        <dbReference type="ARBA" id="ARBA00022984"/>
    </source>
</evidence>
<evidence type="ECO:0000256" key="9">
    <source>
        <dbReference type="ARBA" id="ARBA00023316"/>
    </source>
</evidence>
<keyword evidence="2 10" id="KW-0132">Cell division</keyword>
<evidence type="ECO:0000259" key="13">
    <source>
        <dbReference type="Pfam" id="PF04101"/>
    </source>
</evidence>
<dbReference type="GO" id="GO:0051301">
    <property type="term" value="P:cell division"/>
    <property type="evidence" value="ECO:0007669"/>
    <property type="project" value="UniProtKB-KW"/>
</dbReference>
<sequence length="361" mass="40206">MQQNISNGIKMKILLTGGGTGGSVTPLLAVFDELRVTRDALCDFEYLWVGTKSGPEKEMVAREGIEFKAIAAGKFRRYFSARNLIDPFFVIIGFFQSLVIILKFKPDWIITAGGFVSVPVFWVGWLTRKKMIVHQQDVRAGLANKLMAPLAKFVTVTFEKSLQDYGPEAKWIGNPVRGKKLEVKSKKYFNLAINMPVLLILGGGTGSAFINKLVLESLPQLTKICQIIHVTGKGKQPALKKNYPNYYPYEFLNTEQMAEAYAAATIVVSRCGLATLSELSYFGKPAILIYLPGHQEYNARVFEEYGAAIVLDQPALEKNFFIKKVKKLLADKKLQADLSKNISEVIKKGAAKELAKIILKN</sequence>
<dbReference type="InterPro" id="IPR007235">
    <property type="entry name" value="Glyco_trans_28_C"/>
</dbReference>
<evidence type="ECO:0000256" key="2">
    <source>
        <dbReference type="ARBA" id="ARBA00022618"/>
    </source>
</evidence>
<dbReference type="HAMAP" id="MF_00033">
    <property type="entry name" value="MurG"/>
    <property type="match status" value="1"/>
</dbReference>
<name>A0A2M6WMK4_9BACT</name>
<comment type="caution">
    <text evidence="14">The sequence shown here is derived from an EMBL/GenBank/DDBJ whole genome shotgun (WGS) entry which is preliminary data.</text>
</comment>
<keyword evidence="7 10" id="KW-0472">Membrane</keyword>
<keyword evidence="9 10" id="KW-0961">Cell wall biogenesis/degradation</keyword>
<feature type="binding site" evidence="10">
    <location>
        <begin position="20"/>
        <end position="22"/>
    </location>
    <ligand>
        <name>UDP-N-acetyl-alpha-D-glucosamine</name>
        <dbReference type="ChEBI" id="CHEBI:57705"/>
    </ligand>
</feature>
<dbReference type="EC" id="2.4.1.227" evidence="10"/>
<dbReference type="InterPro" id="IPR004276">
    <property type="entry name" value="GlycoTrans_28_N"/>
</dbReference>
<evidence type="ECO:0000256" key="10">
    <source>
        <dbReference type="HAMAP-Rule" id="MF_00033"/>
    </source>
</evidence>
<evidence type="ECO:0000259" key="12">
    <source>
        <dbReference type="Pfam" id="PF03033"/>
    </source>
</evidence>
<dbReference type="PANTHER" id="PTHR21015">
    <property type="entry name" value="UDP-N-ACETYLGLUCOSAMINE--N-ACETYLMURAMYL-(PENTAPEPTIDE) PYROPHOSPHORYL-UNDECAPRENOL N-ACETYLGLUCOSAMINE TRANSFERASE 1"/>
    <property type="match status" value="1"/>
</dbReference>
<evidence type="ECO:0000256" key="4">
    <source>
        <dbReference type="ARBA" id="ARBA00022679"/>
    </source>
</evidence>
<keyword evidence="6 10" id="KW-0573">Peptidoglycan synthesis</keyword>
<keyword evidence="5 10" id="KW-0133">Cell shape</keyword>
<feature type="binding site" evidence="10">
    <location>
        <position position="177"/>
    </location>
    <ligand>
        <name>UDP-N-acetyl-alpha-D-glucosamine</name>
        <dbReference type="ChEBI" id="CHEBI:57705"/>
    </ligand>
</feature>
<dbReference type="NCBIfam" id="TIGR01133">
    <property type="entry name" value="murG"/>
    <property type="match status" value="1"/>
</dbReference>
<dbReference type="Proteomes" id="UP000229335">
    <property type="component" value="Unassembled WGS sequence"/>
</dbReference>
<feature type="transmembrane region" description="Helical" evidence="11">
    <location>
        <begin position="84"/>
        <end position="102"/>
    </location>
</feature>
<keyword evidence="11" id="KW-1133">Transmembrane helix</keyword>
<comment type="function">
    <text evidence="10">Cell wall formation. Catalyzes the transfer of a GlcNAc subunit on undecaprenyl-pyrophosphoryl-MurNAc-pentapeptide (lipid intermediate I) to form undecaprenyl-pyrophosphoryl-MurNAc-(pentapeptide)GlcNAc (lipid intermediate II).</text>
</comment>
<dbReference type="Pfam" id="PF03033">
    <property type="entry name" value="Glyco_transf_28"/>
    <property type="match status" value="1"/>
</dbReference>
<dbReference type="GO" id="GO:0071555">
    <property type="term" value="P:cell wall organization"/>
    <property type="evidence" value="ECO:0007669"/>
    <property type="project" value="UniProtKB-KW"/>
</dbReference>
<dbReference type="GO" id="GO:0051991">
    <property type="term" value="F:UDP-N-acetyl-D-glucosamine:N-acetylmuramoyl-L-alanyl-D-glutamyl-meso-2,6-diaminopimelyl-D-alanyl-D-alanine-diphosphoundecaprenol 4-beta-N-acetylglucosaminlytransferase activity"/>
    <property type="evidence" value="ECO:0007669"/>
    <property type="project" value="RHEA"/>
</dbReference>
<evidence type="ECO:0000313" key="15">
    <source>
        <dbReference type="Proteomes" id="UP000229335"/>
    </source>
</evidence>
<keyword evidence="11" id="KW-0812">Transmembrane</keyword>
<dbReference type="GO" id="GO:0005975">
    <property type="term" value="P:carbohydrate metabolic process"/>
    <property type="evidence" value="ECO:0007669"/>
    <property type="project" value="InterPro"/>
</dbReference>
<feature type="domain" description="Glycosyltransferase family 28 N-terminal" evidence="12">
    <location>
        <begin position="13"/>
        <end position="154"/>
    </location>
</feature>
<comment type="pathway">
    <text evidence="10">Cell wall biogenesis; peptidoglycan biosynthesis.</text>
</comment>
<evidence type="ECO:0000313" key="14">
    <source>
        <dbReference type="EMBL" id="PIT94041.1"/>
    </source>
</evidence>